<accession>A0A975BWB0</accession>
<protein>
    <submittedName>
        <fullName evidence="1">Uncharacterized protein</fullName>
    </submittedName>
</protein>
<gene>
    <name evidence="1" type="ORF">dnm_090070</name>
</gene>
<reference evidence="1" key="1">
    <citation type="journal article" date="2021" name="Microb. Physiol.">
        <title>Proteogenomic Insights into the Physiology of Marine, Sulfate-Reducing, Filamentous Desulfonema limicola and Desulfonema magnum.</title>
        <authorList>
            <person name="Schnaars V."/>
            <person name="Wohlbrand L."/>
            <person name="Scheve S."/>
            <person name="Hinrichs C."/>
            <person name="Reinhardt R."/>
            <person name="Rabus R."/>
        </authorList>
    </citation>
    <scope>NUCLEOTIDE SEQUENCE</scope>
    <source>
        <strain evidence="1">4be13</strain>
    </source>
</reference>
<dbReference type="KEGG" id="dmm:dnm_090070"/>
<name>A0A975BWB0_9BACT</name>
<proteinExistence type="predicted"/>
<keyword evidence="2" id="KW-1185">Reference proteome</keyword>
<dbReference type="Proteomes" id="UP000663722">
    <property type="component" value="Chromosome"/>
</dbReference>
<sequence>MIHSGKPADFFGCCCPNILDVPEVLKERLFSFFADSRNRIKNGNDGGLLAAFAVKSA</sequence>
<evidence type="ECO:0000313" key="1">
    <source>
        <dbReference type="EMBL" id="QTA92914.1"/>
    </source>
</evidence>
<dbReference type="AlphaFoldDB" id="A0A975BWB0"/>
<organism evidence="1 2">
    <name type="scientific">Desulfonema magnum</name>
    <dbReference type="NCBI Taxonomy" id="45655"/>
    <lineage>
        <taxon>Bacteria</taxon>
        <taxon>Pseudomonadati</taxon>
        <taxon>Thermodesulfobacteriota</taxon>
        <taxon>Desulfobacteria</taxon>
        <taxon>Desulfobacterales</taxon>
        <taxon>Desulfococcaceae</taxon>
        <taxon>Desulfonema</taxon>
    </lineage>
</organism>
<evidence type="ECO:0000313" key="2">
    <source>
        <dbReference type="Proteomes" id="UP000663722"/>
    </source>
</evidence>
<dbReference type="EMBL" id="CP061800">
    <property type="protein sequence ID" value="QTA92914.1"/>
    <property type="molecule type" value="Genomic_DNA"/>
</dbReference>